<dbReference type="Pfam" id="PF17764">
    <property type="entry name" value="PriA_3primeBD"/>
    <property type="match status" value="1"/>
</dbReference>
<dbReference type="GO" id="GO:1990077">
    <property type="term" value="C:primosome complex"/>
    <property type="evidence" value="ECO:0007669"/>
    <property type="project" value="UniProtKB-UniRule"/>
</dbReference>
<dbReference type="Gene3D" id="3.40.50.300">
    <property type="entry name" value="P-loop containing nucleotide triphosphate hydrolases"/>
    <property type="match status" value="1"/>
</dbReference>
<keyword evidence="11" id="KW-0378">Hydrolase</keyword>
<dbReference type="AlphaFoldDB" id="A0A7Z0IJH1"/>
<accession>A0A7Z0IJH1</accession>
<dbReference type="SUPFAM" id="SSF52540">
    <property type="entry name" value="P-loop containing nucleoside triphosphate hydrolases"/>
    <property type="match status" value="1"/>
</dbReference>
<evidence type="ECO:0000256" key="7">
    <source>
        <dbReference type="ARBA" id="ARBA00023125"/>
    </source>
</evidence>
<feature type="compositionally biased region" description="Low complexity" evidence="9">
    <location>
        <begin position="134"/>
        <end position="143"/>
    </location>
</feature>
<evidence type="ECO:0000256" key="4">
    <source>
        <dbReference type="ARBA" id="ARBA00022741"/>
    </source>
</evidence>
<comment type="cofactor">
    <cofactor evidence="8">
        <name>Zn(2+)</name>
        <dbReference type="ChEBI" id="CHEBI:29105"/>
    </cofactor>
    <text evidence="8">Binds 2 zinc ions per subunit.</text>
</comment>
<feature type="compositionally biased region" description="Basic and acidic residues" evidence="9">
    <location>
        <begin position="123"/>
        <end position="133"/>
    </location>
</feature>
<feature type="binding site" evidence="8">
    <location>
        <position position="402"/>
    </location>
    <ligand>
        <name>Zn(2+)</name>
        <dbReference type="ChEBI" id="CHEBI:29105"/>
        <label>2</label>
    </ligand>
</feature>
<dbReference type="GO" id="GO:0006302">
    <property type="term" value="P:double-strand break repair"/>
    <property type="evidence" value="ECO:0007669"/>
    <property type="project" value="InterPro"/>
</dbReference>
<feature type="binding site" evidence="8">
    <location>
        <position position="422"/>
    </location>
    <ligand>
        <name>Zn(2+)</name>
        <dbReference type="ChEBI" id="CHEBI:29105"/>
        <label>2</label>
    </ligand>
</feature>
<keyword evidence="2 8" id="KW-0235">DNA replication</keyword>
<evidence type="ECO:0000256" key="9">
    <source>
        <dbReference type="SAM" id="MobiDB-lite"/>
    </source>
</evidence>
<evidence type="ECO:0000256" key="6">
    <source>
        <dbReference type="ARBA" id="ARBA00022840"/>
    </source>
</evidence>
<dbReference type="PANTHER" id="PTHR30580:SF0">
    <property type="entry name" value="PRIMOSOMAL PROTEIN N"/>
    <property type="match status" value="1"/>
</dbReference>
<name>A0A7Z0IJH1_9ACTN</name>
<evidence type="ECO:0000256" key="3">
    <source>
        <dbReference type="ARBA" id="ARBA00022723"/>
    </source>
</evidence>
<dbReference type="GO" id="GO:0008270">
    <property type="term" value="F:zinc ion binding"/>
    <property type="evidence" value="ECO:0007669"/>
    <property type="project" value="UniProtKB-UniRule"/>
</dbReference>
<evidence type="ECO:0000259" key="10">
    <source>
        <dbReference type="Pfam" id="PF17764"/>
    </source>
</evidence>
<dbReference type="GO" id="GO:0006270">
    <property type="term" value="P:DNA replication initiation"/>
    <property type="evidence" value="ECO:0007669"/>
    <property type="project" value="TreeGrafter"/>
</dbReference>
<feature type="binding site" evidence="8">
    <location>
        <position position="434"/>
    </location>
    <ligand>
        <name>Zn(2+)</name>
        <dbReference type="ChEBI" id="CHEBI:29105"/>
        <label>1</label>
    </ligand>
</feature>
<evidence type="ECO:0000256" key="5">
    <source>
        <dbReference type="ARBA" id="ARBA00022833"/>
    </source>
</evidence>
<evidence type="ECO:0000256" key="1">
    <source>
        <dbReference type="ARBA" id="ARBA00022515"/>
    </source>
</evidence>
<dbReference type="GO" id="GO:0006269">
    <property type="term" value="P:DNA replication, synthesis of primer"/>
    <property type="evidence" value="ECO:0007669"/>
    <property type="project" value="UniProtKB-KW"/>
</dbReference>
<dbReference type="InterPro" id="IPR041222">
    <property type="entry name" value="PriA_3primeBD"/>
</dbReference>
<comment type="caution">
    <text evidence="11">The sequence shown here is derived from an EMBL/GenBank/DDBJ whole genome shotgun (WGS) entry which is preliminary data.</text>
</comment>
<dbReference type="GO" id="GO:0006310">
    <property type="term" value="P:DNA recombination"/>
    <property type="evidence" value="ECO:0007669"/>
    <property type="project" value="InterPro"/>
</dbReference>
<feature type="domain" description="Primosomal protein N' 3' DNA-binding" evidence="10">
    <location>
        <begin position="20"/>
        <end position="119"/>
    </location>
</feature>
<keyword evidence="6 8" id="KW-0067">ATP-binding</keyword>
<comment type="function">
    <text evidence="8">Initiates the restart of stalled replication forks, which reloads the replicative helicase on sites other than the origin of replication. Recognizes and binds to abandoned replication forks and remodels them to uncover a helicase loading site. Promotes assembly of the primosome at these replication forks.</text>
</comment>
<dbReference type="Gene3D" id="3.40.1440.60">
    <property type="entry name" value="PriA, 3(prime) DNA-binding domain"/>
    <property type="match status" value="1"/>
</dbReference>
<keyword evidence="7 8" id="KW-0238">DNA-binding</keyword>
<evidence type="ECO:0000256" key="2">
    <source>
        <dbReference type="ARBA" id="ARBA00022705"/>
    </source>
</evidence>
<dbReference type="GO" id="GO:0003677">
    <property type="term" value="F:DNA binding"/>
    <property type="evidence" value="ECO:0007669"/>
    <property type="project" value="UniProtKB-UniRule"/>
</dbReference>
<dbReference type="PANTHER" id="PTHR30580">
    <property type="entry name" value="PRIMOSOMAL PROTEIN N"/>
    <property type="match status" value="1"/>
</dbReference>
<keyword evidence="1 8" id="KW-0639">Primosome</keyword>
<feature type="region of interest" description="Disordered" evidence="9">
    <location>
        <begin position="121"/>
        <end position="145"/>
    </location>
</feature>
<dbReference type="GO" id="GO:0005524">
    <property type="term" value="F:ATP binding"/>
    <property type="evidence" value="ECO:0007669"/>
    <property type="project" value="UniProtKB-UniRule"/>
</dbReference>
<feature type="binding site" evidence="8">
    <location>
        <position position="396"/>
    </location>
    <ligand>
        <name>Zn(2+)</name>
        <dbReference type="ChEBI" id="CHEBI:29105"/>
        <label>1</label>
    </ligand>
</feature>
<reference evidence="11 12" key="1">
    <citation type="submission" date="2020-07" db="EMBL/GenBank/DDBJ databases">
        <title>Sequencing the genomes of 1000 actinobacteria strains.</title>
        <authorList>
            <person name="Klenk H.-P."/>
        </authorList>
    </citation>
    <scope>NUCLEOTIDE SEQUENCE [LARGE SCALE GENOMIC DNA]</scope>
    <source>
        <strain evidence="11 12">DSM 103164</strain>
    </source>
</reference>
<keyword evidence="3 8" id="KW-0479">Metal-binding</keyword>
<dbReference type="EMBL" id="JACBZS010000001">
    <property type="protein sequence ID" value="NYI69529.1"/>
    <property type="molecule type" value="Genomic_DNA"/>
</dbReference>
<dbReference type="Proteomes" id="UP000527616">
    <property type="component" value="Unassembled WGS sequence"/>
</dbReference>
<feature type="binding site" evidence="8">
    <location>
        <position position="393"/>
    </location>
    <ligand>
        <name>Zn(2+)</name>
        <dbReference type="ChEBI" id="CHEBI:29105"/>
        <label>1</label>
    </ligand>
</feature>
<comment type="subunit">
    <text evidence="8">Component of the replication restart primosome.</text>
</comment>
<evidence type="ECO:0000313" key="11">
    <source>
        <dbReference type="EMBL" id="NYI69529.1"/>
    </source>
</evidence>
<feature type="binding site" evidence="8">
    <location>
        <position position="405"/>
    </location>
    <ligand>
        <name>Zn(2+)</name>
        <dbReference type="ChEBI" id="CHEBI:29105"/>
        <label>2</label>
    </ligand>
</feature>
<comment type="similarity">
    <text evidence="8">Belongs to the helicase family. PriA subfamily.</text>
</comment>
<sequence length="666" mass="70557">MTEPAALIPAPRPASARVARVAVDVSLPHLDRPFDYAVTDEQDAAAVVGARVRVRFAGRLRDGFVLERTEQTDHEGRLAPLHAVTSAEPVLTPQVAALIRRVADHYAGTFADVSRLAVPPRHAATEKAERSAEADPAPADAPSVLDRYPTGRELAEALARGENPRAYWQVTPTAGPDGDWAGGLAEAAAATRRAGRGAIIVVPDHRDLDRLARACAARFGPDGFARLTAELGPSARYREFLRVSRGEVRVVIGTRAAAYAPVRDLGLVALWDDGDDLLAEPRAPYPHTREVLALRAAGDRTAVVLAGYGRSAEIEQLVQTGWLTPLAQPRGTVRRVAPLVRIAADTDRALARDPAARAARLPHDTFEVVRRALPQGPVLVQVPRAGYRLGLVCAQCRSPLRCPHCAGPVRAEAGDRLDCGWCGRILPGWHCPQCGETRWRAPVVGATRLAEELGRAFPNTRVIRSSGNKVVAAVDDEPALVVATPGAEPVAAGGYAAAVLVDATALLARPDLRAGEEALRRWLNAAALVRPAGDGGTVLAVGPPEARALQALVRLDPAGFARRELAERAEAHLPPGARVATLEGGGAAIGELLDPIRDELPAGAEVLGPVAVGELPDGGELQRLTLRVPRGAGEELARLLREAQGIRSARKAAGATRVRIDPLVME</sequence>
<dbReference type="InterPro" id="IPR005259">
    <property type="entry name" value="PriA"/>
</dbReference>
<dbReference type="HAMAP" id="MF_00983">
    <property type="entry name" value="PriA"/>
    <property type="match status" value="1"/>
</dbReference>
<evidence type="ECO:0000256" key="8">
    <source>
        <dbReference type="HAMAP-Rule" id="MF_00983"/>
    </source>
</evidence>
<dbReference type="InterPro" id="IPR042115">
    <property type="entry name" value="PriA_3primeBD_sf"/>
</dbReference>
<keyword evidence="4 8" id="KW-0547">Nucleotide-binding</keyword>
<gene>
    <name evidence="8" type="primary">priA</name>
    <name evidence="11" type="ORF">GGQ54_000089</name>
</gene>
<dbReference type="InterPro" id="IPR027417">
    <property type="entry name" value="P-loop_NTPase"/>
</dbReference>
<protein>
    <recommendedName>
        <fullName evidence="8">Probable replication restart protein PriA</fullName>
    </recommendedName>
    <alternativeName>
        <fullName evidence="8">Putative ATP-dependent DNA helicase PriA</fullName>
    </alternativeName>
</protein>
<dbReference type="GO" id="GO:0043138">
    <property type="term" value="F:3'-5' DNA helicase activity"/>
    <property type="evidence" value="ECO:0007669"/>
    <property type="project" value="TreeGrafter"/>
</dbReference>
<dbReference type="GO" id="GO:0016787">
    <property type="term" value="F:hydrolase activity"/>
    <property type="evidence" value="ECO:0007669"/>
    <property type="project" value="UniProtKB-KW"/>
</dbReference>
<feature type="binding site" evidence="8">
    <location>
        <position position="431"/>
    </location>
    <ligand>
        <name>Zn(2+)</name>
        <dbReference type="ChEBI" id="CHEBI:29105"/>
        <label>1</label>
    </ligand>
</feature>
<dbReference type="RefSeq" id="WP_179443592.1">
    <property type="nucleotide sequence ID" value="NZ_JACBZS010000001.1"/>
</dbReference>
<evidence type="ECO:0000313" key="12">
    <source>
        <dbReference type="Proteomes" id="UP000527616"/>
    </source>
</evidence>
<keyword evidence="12" id="KW-1185">Reference proteome</keyword>
<comment type="caution">
    <text evidence="8">As this protein does not have any detectable helicase domains, it probably does not have helicase activity.</text>
</comment>
<proteinExistence type="inferred from homology"/>
<keyword evidence="5 8" id="KW-0862">Zinc</keyword>
<organism evidence="11 12">
    <name type="scientific">Naumannella cuiyingiana</name>
    <dbReference type="NCBI Taxonomy" id="1347891"/>
    <lineage>
        <taxon>Bacteria</taxon>
        <taxon>Bacillati</taxon>
        <taxon>Actinomycetota</taxon>
        <taxon>Actinomycetes</taxon>
        <taxon>Propionibacteriales</taxon>
        <taxon>Propionibacteriaceae</taxon>
        <taxon>Naumannella</taxon>
    </lineage>
</organism>
<feature type="binding site" evidence="8">
    <location>
        <position position="419"/>
    </location>
    <ligand>
        <name>Zn(2+)</name>
        <dbReference type="ChEBI" id="CHEBI:29105"/>
        <label>2</label>
    </ligand>
</feature>